<dbReference type="PATRIC" id="fig|993516.3.peg.3362"/>
<evidence type="ECO:0000313" key="2">
    <source>
        <dbReference type="Proteomes" id="UP000010959"/>
    </source>
</evidence>
<proteinExistence type="predicted"/>
<gene>
    <name evidence="1" type="ORF">RBSWK_03157</name>
</gene>
<dbReference type="Proteomes" id="UP000010959">
    <property type="component" value="Unassembled WGS sequence"/>
</dbReference>
<comment type="caution">
    <text evidence="1">The sequence shown here is derived from an EMBL/GenBank/DDBJ whole genome shotgun (WGS) entry which is preliminary data.</text>
</comment>
<sequence>MPPMMFQLRLNDGRWLSYSYSDVREIECRDAGQIKLTVFAASRTLITIEGRNLRELATLFGMASVRWLEEADPRVRRRPESNAEITRIHVETVQAA</sequence>
<protein>
    <submittedName>
        <fullName evidence="1">Uncharacterized protein</fullName>
    </submittedName>
</protein>
<reference evidence="1 2" key="1">
    <citation type="journal article" date="2013" name="Mar. Genomics">
        <title>Expression of sulfatases in Rhodopirellula baltica and the diversity of sulfatases in the genus Rhodopirellula.</title>
        <authorList>
            <person name="Wegner C.E."/>
            <person name="Richter-Heitmann T."/>
            <person name="Klindworth A."/>
            <person name="Klockow C."/>
            <person name="Richter M."/>
            <person name="Achstetter T."/>
            <person name="Glockner F.O."/>
            <person name="Harder J."/>
        </authorList>
    </citation>
    <scope>NUCLEOTIDE SEQUENCE [LARGE SCALE GENOMIC DNA]</scope>
    <source>
        <strain evidence="1 2">SWK14</strain>
    </source>
</reference>
<evidence type="ECO:0000313" key="1">
    <source>
        <dbReference type="EMBL" id="ELP32910.1"/>
    </source>
</evidence>
<dbReference type="AlphaFoldDB" id="L7CGD1"/>
<name>L7CGD1_RHOBT</name>
<organism evidence="1 2">
    <name type="scientific">Rhodopirellula baltica SWK14</name>
    <dbReference type="NCBI Taxonomy" id="993516"/>
    <lineage>
        <taxon>Bacteria</taxon>
        <taxon>Pseudomonadati</taxon>
        <taxon>Planctomycetota</taxon>
        <taxon>Planctomycetia</taxon>
        <taxon>Pirellulales</taxon>
        <taxon>Pirellulaceae</taxon>
        <taxon>Rhodopirellula</taxon>
    </lineage>
</organism>
<accession>L7CGD1</accession>
<dbReference type="EMBL" id="AMWG01000081">
    <property type="protein sequence ID" value="ELP32910.1"/>
    <property type="molecule type" value="Genomic_DNA"/>
</dbReference>